<proteinExistence type="predicted"/>
<organism evidence="1 2">
    <name type="scientific">Prunus armeniaca</name>
    <name type="common">Apricot</name>
    <name type="synonym">Armeniaca vulgaris</name>
    <dbReference type="NCBI Taxonomy" id="36596"/>
    <lineage>
        <taxon>Eukaryota</taxon>
        <taxon>Viridiplantae</taxon>
        <taxon>Streptophyta</taxon>
        <taxon>Embryophyta</taxon>
        <taxon>Tracheophyta</taxon>
        <taxon>Spermatophyta</taxon>
        <taxon>Magnoliopsida</taxon>
        <taxon>eudicotyledons</taxon>
        <taxon>Gunneridae</taxon>
        <taxon>Pentapetalae</taxon>
        <taxon>rosids</taxon>
        <taxon>fabids</taxon>
        <taxon>Rosales</taxon>
        <taxon>Rosaceae</taxon>
        <taxon>Amygdaloideae</taxon>
        <taxon>Amygdaleae</taxon>
        <taxon>Prunus</taxon>
    </lineage>
</organism>
<reference evidence="2" key="1">
    <citation type="journal article" date="2020" name="Genome Biol.">
        <title>Gamete binning: chromosome-level and haplotype-resolved genome assembly enabled by high-throughput single-cell sequencing of gamete genomes.</title>
        <authorList>
            <person name="Campoy J.A."/>
            <person name="Sun H."/>
            <person name="Goel M."/>
            <person name="Jiao W.-B."/>
            <person name="Folz-Donahue K."/>
            <person name="Wang N."/>
            <person name="Rubio M."/>
            <person name="Liu C."/>
            <person name="Kukat C."/>
            <person name="Ruiz D."/>
            <person name="Huettel B."/>
            <person name="Schneeberger K."/>
        </authorList>
    </citation>
    <scope>NUCLEOTIDE SEQUENCE [LARGE SCALE GENOMIC DNA]</scope>
    <source>
        <strain evidence="2">cv. Rojo Pasion</strain>
    </source>
</reference>
<sequence length="128" mass="14210">MGLQAKQSKAITLDIDLIQIGKRTKTLLLQQAKIRHSQPKSVKGHAAEGKGDHPCLECQSKRMGACRPKQMSVIITSDTPYPLLCLFLLCWGFQTLREKRGYSMSNARKRGRALGVVLAPQNGTIHKI</sequence>
<protein>
    <submittedName>
        <fullName evidence="1">Uncharacterized protein</fullName>
    </submittedName>
</protein>
<keyword evidence="2" id="KW-1185">Reference proteome</keyword>
<evidence type="ECO:0000313" key="1">
    <source>
        <dbReference type="EMBL" id="CAB4298473.1"/>
    </source>
</evidence>
<name>A0A6J5WDS3_PRUAR</name>
<evidence type="ECO:0000313" key="2">
    <source>
        <dbReference type="Proteomes" id="UP000507245"/>
    </source>
</evidence>
<dbReference type="Proteomes" id="UP000507245">
    <property type="component" value="Unassembled WGS sequence"/>
</dbReference>
<dbReference type="AlphaFoldDB" id="A0A6J5WDS3"/>
<gene>
    <name evidence="1" type="ORF">ORAREDHAP_LOCUS10872</name>
</gene>
<accession>A0A6J5WDS3</accession>
<dbReference type="EMBL" id="CAEKKB010000002">
    <property type="protein sequence ID" value="CAB4298473.1"/>
    <property type="molecule type" value="Genomic_DNA"/>
</dbReference>